<gene>
    <name evidence="12" type="ORF">MNBD_ALPHA09-1527</name>
</gene>
<keyword evidence="7" id="KW-0594">Phospholipid biosynthesis</keyword>
<keyword evidence="9" id="KW-1208">Phospholipid metabolism</keyword>
<dbReference type="InterPro" id="IPR003817">
    <property type="entry name" value="PS_Dcarbxylase"/>
</dbReference>
<evidence type="ECO:0000256" key="5">
    <source>
        <dbReference type="ARBA" id="ARBA00023136"/>
    </source>
</evidence>
<evidence type="ECO:0000256" key="11">
    <source>
        <dbReference type="SAM" id="Phobius"/>
    </source>
</evidence>
<evidence type="ECO:0000313" key="12">
    <source>
        <dbReference type="EMBL" id="VAW14756.1"/>
    </source>
</evidence>
<proteinExistence type="inferred from homology"/>
<keyword evidence="2" id="KW-0444">Lipid biosynthesis</keyword>
<keyword evidence="3" id="KW-0210">Decarboxylase</keyword>
<dbReference type="PANTHER" id="PTHR35809:SF1">
    <property type="entry name" value="ARCHAETIDYLSERINE DECARBOXYLASE PROENZYME-RELATED"/>
    <property type="match status" value="1"/>
</dbReference>
<evidence type="ECO:0000256" key="3">
    <source>
        <dbReference type="ARBA" id="ARBA00022793"/>
    </source>
</evidence>
<keyword evidence="1" id="KW-1003">Cell membrane</keyword>
<evidence type="ECO:0000256" key="2">
    <source>
        <dbReference type="ARBA" id="ARBA00022516"/>
    </source>
</evidence>
<dbReference type="PANTHER" id="PTHR35809">
    <property type="entry name" value="ARCHAETIDYLSERINE DECARBOXYLASE PROENZYME-RELATED"/>
    <property type="match status" value="1"/>
</dbReference>
<protein>
    <submittedName>
        <fullName evidence="12">Phosphatidylserine decarboxylase</fullName>
        <ecNumber evidence="12">4.1.1.65</ecNumber>
    </submittedName>
</protein>
<feature type="transmembrane region" description="Helical" evidence="11">
    <location>
        <begin position="32"/>
        <end position="57"/>
    </location>
</feature>
<reference evidence="12" key="1">
    <citation type="submission" date="2018-06" db="EMBL/GenBank/DDBJ databases">
        <authorList>
            <person name="Zhirakovskaya E."/>
        </authorList>
    </citation>
    <scope>NUCLEOTIDE SEQUENCE</scope>
</reference>
<evidence type="ECO:0000256" key="9">
    <source>
        <dbReference type="ARBA" id="ARBA00023264"/>
    </source>
</evidence>
<evidence type="ECO:0000256" key="10">
    <source>
        <dbReference type="ARBA" id="ARBA00023317"/>
    </source>
</evidence>
<dbReference type="HAMAP" id="MF_00664">
    <property type="entry name" value="PS_decarb_PSD_A"/>
    <property type="match status" value="1"/>
</dbReference>
<keyword evidence="10" id="KW-0670">Pyruvate</keyword>
<evidence type="ECO:0000256" key="1">
    <source>
        <dbReference type="ARBA" id="ARBA00022475"/>
    </source>
</evidence>
<keyword evidence="4" id="KW-0443">Lipid metabolism</keyword>
<evidence type="ECO:0000256" key="6">
    <source>
        <dbReference type="ARBA" id="ARBA00023145"/>
    </source>
</evidence>
<keyword evidence="5 11" id="KW-0472">Membrane</keyword>
<keyword evidence="8 12" id="KW-0456">Lyase</keyword>
<evidence type="ECO:0000256" key="7">
    <source>
        <dbReference type="ARBA" id="ARBA00023209"/>
    </source>
</evidence>
<dbReference type="InterPro" id="IPR033175">
    <property type="entry name" value="PSD-A"/>
</dbReference>
<name>A0A3B0U5S2_9ZZZZ</name>
<dbReference type="AlphaFoldDB" id="A0A3B0U5S2"/>
<evidence type="ECO:0000256" key="4">
    <source>
        <dbReference type="ARBA" id="ARBA00023098"/>
    </source>
</evidence>
<dbReference type="EMBL" id="UOEM01000079">
    <property type="protein sequence ID" value="VAW14756.1"/>
    <property type="molecule type" value="Genomic_DNA"/>
</dbReference>
<dbReference type="GO" id="GO:0008654">
    <property type="term" value="P:phospholipid biosynthetic process"/>
    <property type="evidence" value="ECO:0007669"/>
    <property type="project" value="UniProtKB-KW"/>
</dbReference>
<dbReference type="GO" id="GO:0015979">
    <property type="term" value="P:photosynthesis"/>
    <property type="evidence" value="ECO:0007669"/>
    <property type="project" value="InterPro"/>
</dbReference>
<dbReference type="EC" id="4.1.1.65" evidence="12"/>
<dbReference type="Pfam" id="PF02666">
    <property type="entry name" value="PS_Dcarbxylase"/>
    <property type="match status" value="1"/>
</dbReference>
<keyword evidence="6" id="KW-0865">Zymogen</keyword>
<dbReference type="NCBIfam" id="NF003679">
    <property type="entry name" value="PRK05305.1-3"/>
    <property type="match status" value="1"/>
</dbReference>
<dbReference type="GO" id="GO:0009539">
    <property type="term" value="C:photosystem II reaction center"/>
    <property type="evidence" value="ECO:0007669"/>
    <property type="project" value="InterPro"/>
</dbReference>
<organism evidence="12">
    <name type="scientific">hydrothermal vent metagenome</name>
    <dbReference type="NCBI Taxonomy" id="652676"/>
    <lineage>
        <taxon>unclassified sequences</taxon>
        <taxon>metagenomes</taxon>
        <taxon>ecological metagenomes</taxon>
    </lineage>
</organism>
<keyword evidence="11" id="KW-0812">Transmembrane</keyword>
<sequence length="236" mass="25632">MPTSIRDTVEPFLVPIHRIGRPFVAAAAIGSVVLWLFFGFGLLVAGLLVTLFVAAFFRDPPRIVPLARGLMVAPGDGRIVDVTTVEPPQELGLEPGERVRIAIFLSVFDVHIQRAPVAGRIARYIYTPGRYTNAVSPDAGRENERKAMIIEMPDGTEIAVVQIAGWIARRIVTFLKEGEPLGIGERYGLIRFGSRVELYLPPGVAAQVGVGQYVRGGETVLADMQSGLAAREMITI</sequence>
<dbReference type="GO" id="GO:0004609">
    <property type="term" value="F:phosphatidylserine decarboxylase activity"/>
    <property type="evidence" value="ECO:0007669"/>
    <property type="project" value="UniProtKB-EC"/>
</dbReference>
<evidence type="ECO:0000256" key="8">
    <source>
        <dbReference type="ARBA" id="ARBA00023239"/>
    </source>
</evidence>
<accession>A0A3B0U5S2</accession>
<keyword evidence="11" id="KW-1133">Transmembrane helix</keyword>